<feature type="region of interest" description="Disordered" evidence="1">
    <location>
        <begin position="475"/>
        <end position="494"/>
    </location>
</feature>
<evidence type="ECO:0000313" key="2">
    <source>
        <dbReference type="EMBL" id="CAB4011278.1"/>
    </source>
</evidence>
<evidence type="ECO:0000256" key="1">
    <source>
        <dbReference type="SAM" id="MobiDB-lite"/>
    </source>
</evidence>
<dbReference type="Gene3D" id="2.80.10.50">
    <property type="match status" value="3"/>
</dbReference>
<dbReference type="AlphaFoldDB" id="A0A7D9IJX8"/>
<dbReference type="SMART" id="SM00458">
    <property type="entry name" value="RICIN"/>
    <property type="match status" value="3"/>
</dbReference>
<feature type="region of interest" description="Disordered" evidence="1">
    <location>
        <begin position="278"/>
        <end position="340"/>
    </location>
</feature>
<gene>
    <name evidence="2" type="ORF">PACLA_8A075581</name>
</gene>
<dbReference type="GO" id="GO:0005886">
    <property type="term" value="C:plasma membrane"/>
    <property type="evidence" value="ECO:0007669"/>
    <property type="project" value="TreeGrafter"/>
</dbReference>
<organism evidence="2 3">
    <name type="scientific">Paramuricea clavata</name>
    <name type="common">Red gorgonian</name>
    <name type="synonym">Violescent sea-whip</name>
    <dbReference type="NCBI Taxonomy" id="317549"/>
    <lineage>
        <taxon>Eukaryota</taxon>
        <taxon>Metazoa</taxon>
        <taxon>Cnidaria</taxon>
        <taxon>Anthozoa</taxon>
        <taxon>Octocorallia</taxon>
        <taxon>Malacalcyonacea</taxon>
        <taxon>Plexauridae</taxon>
        <taxon>Paramuricea</taxon>
    </lineage>
</organism>
<comment type="caution">
    <text evidence="2">The sequence shown here is derived from an EMBL/GenBank/DDBJ whole genome shotgun (WGS) entry which is preliminary data.</text>
</comment>
<accession>A0A7D9IJX8</accession>
<feature type="compositionally biased region" description="Low complexity" evidence="1">
    <location>
        <begin position="477"/>
        <end position="494"/>
    </location>
</feature>
<keyword evidence="3" id="KW-1185">Reference proteome</keyword>
<feature type="compositionally biased region" description="Low complexity" evidence="1">
    <location>
        <begin position="499"/>
        <end position="572"/>
    </location>
</feature>
<dbReference type="PANTHER" id="PTHR36129">
    <property type="entry name" value="ORGANIC SOLUTE TRANSPORTER SUBUNIT BETA-RELATED"/>
    <property type="match status" value="1"/>
</dbReference>
<dbReference type="OrthoDB" id="8950604at2759"/>
<dbReference type="InterPro" id="IPR000772">
    <property type="entry name" value="Ricin_B_lectin"/>
</dbReference>
<name>A0A7D9IJX8_PARCT</name>
<dbReference type="EMBL" id="CACRXK020007095">
    <property type="protein sequence ID" value="CAB4011278.1"/>
    <property type="molecule type" value="Genomic_DNA"/>
</dbReference>
<dbReference type="SUPFAM" id="SSF50370">
    <property type="entry name" value="Ricin B-like lectins"/>
    <property type="match status" value="3"/>
</dbReference>
<dbReference type="GO" id="GO:0032991">
    <property type="term" value="C:protein-containing complex"/>
    <property type="evidence" value="ECO:0007669"/>
    <property type="project" value="TreeGrafter"/>
</dbReference>
<dbReference type="InterPro" id="IPR035992">
    <property type="entry name" value="Ricin_B-like_lectins"/>
</dbReference>
<dbReference type="GO" id="GO:0015721">
    <property type="term" value="P:bile acid and bile salt transport"/>
    <property type="evidence" value="ECO:0007669"/>
    <property type="project" value="TreeGrafter"/>
</dbReference>
<proteinExistence type="predicted"/>
<feature type="compositionally biased region" description="Low complexity" evidence="1">
    <location>
        <begin position="287"/>
        <end position="340"/>
    </location>
</feature>
<protein>
    <submittedName>
        <fullName evidence="2">Uncharacterized protein</fullName>
    </submittedName>
</protein>
<dbReference type="InterPro" id="IPR052678">
    <property type="entry name" value="OST-beta_subunit"/>
</dbReference>
<sequence>MRIFFGIAEAREGFLIHQAAQNKCISIENEKITAKSCNPMTDNQRWRWTQYNQLQNILNQTCLSVRETAVDWVRLKLSTCNRHNKYQVWVCVNDLVRLNGTILNVNYGNAEGRDNVVLYQGTYQFSKWKVYGENVRVCEKRPQVQAGKGFLIYNIAHDKCISIENENITTRSCKPFIDNQRWRWTQYNQLQNILDQTCLSVRETPVNWVRLKLSTCNRHDKYQLWVCVNDFVRLNGTILNVNYGNPQGGGNVVLYEGIQGWSKWRVFGEDVRVCEERKATSTPGGNTTTPFTRTLHTTTVTTPPWGNTTTPSPVTSPTTAATTPGANTTTPSPTTSPTTTAQADKGFLIYNIAHNKCISIENEKITAKSCKPLTDKQRWRWTQYNQLQNILNQTFLSVREMPVDWVRLKLSTCNRHDKYQVWVCVNDLVRLNGTILNVNYGNAQGRGNVVLYQGIKMWSKWRVYGEDVRVCEKRKATSTPGGNTTTPSPTTLPTTTVTIPPWGNTTIPSLATPPTTTATSTRGGNTTTTYPTTLPTTTATTPGGNMPTIPSLATPPTTTATSTQGGNTTTPSPAIPIDWRPTSLTDPSTEKVDTKSDKGILYALYKEAREYIKYYVQ</sequence>
<dbReference type="Pfam" id="PF24562">
    <property type="entry name" value="CysR_MRC2_N"/>
    <property type="match status" value="3"/>
</dbReference>
<dbReference type="PANTHER" id="PTHR36129:SF1">
    <property type="entry name" value="ORGANIC SOLUTE TRANSPORTER SUBUNIT BETA"/>
    <property type="match status" value="1"/>
</dbReference>
<evidence type="ECO:0000313" key="3">
    <source>
        <dbReference type="Proteomes" id="UP001152795"/>
    </source>
</evidence>
<reference evidence="2" key="1">
    <citation type="submission" date="2020-04" db="EMBL/GenBank/DDBJ databases">
        <authorList>
            <person name="Alioto T."/>
            <person name="Alioto T."/>
            <person name="Gomez Garrido J."/>
        </authorList>
    </citation>
    <scope>NUCLEOTIDE SEQUENCE</scope>
    <source>
        <strain evidence="2">A484AB</strain>
    </source>
</reference>
<dbReference type="Proteomes" id="UP001152795">
    <property type="component" value="Unassembled WGS sequence"/>
</dbReference>
<feature type="region of interest" description="Disordered" evidence="1">
    <location>
        <begin position="499"/>
        <end position="593"/>
    </location>
</feature>
<dbReference type="PROSITE" id="PS50231">
    <property type="entry name" value="RICIN_B_LECTIN"/>
    <property type="match status" value="3"/>
</dbReference>